<comment type="function">
    <text evidence="8">Ligates lysine onto the cytidine present at position 34 of the AUA codon-specific tRNA(Ile) that contains the anticodon CAU, in an ATP-dependent manner. Cytidine is converted to lysidine, thus changing the amino acid specificity of the tRNA from methionine to isoleucine.</text>
</comment>
<evidence type="ECO:0000256" key="2">
    <source>
        <dbReference type="ARBA" id="ARBA00022490"/>
    </source>
</evidence>
<reference evidence="10 11" key="1">
    <citation type="submission" date="2019-08" db="EMBL/GenBank/DDBJ databases">
        <title>Bioinformatics analysis of the strain L3 and L5.</title>
        <authorList>
            <person name="Li X."/>
        </authorList>
    </citation>
    <scope>NUCLEOTIDE SEQUENCE [LARGE SCALE GENOMIC DNA]</scope>
    <source>
        <strain evidence="10 11">L5</strain>
    </source>
</reference>
<dbReference type="Pfam" id="PF09179">
    <property type="entry name" value="TilS"/>
    <property type="match status" value="1"/>
</dbReference>
<dbReference type="Pfam" id="PF11734">
    <property type="entry name" value="TilS_C"/>
    <property type="match status" value="1"/>
</dbReference>
<feature type="domain" description="Lysidine-tRNA(Ile) synthetase C-terminal" evidence="9">
    <location>
        <begin position="355"/>
        <end position="419"/>
    </location>
</feature>
<accession>A0A7V7KHW2</accession>
<evidence type="ECO:0000256" key="7">
    <source>
        <dbReference type="ARBA" id="ARBA00048539"/>
    </source>
</evidence>
<dbReference type="Proteomes" id="UP000486760">
    <property type="component" value="Unassembled WGS sequence"/>
</dbReference>
<dbReference type="NCBIfam" id="TIGR02433">
    <property type="entry name" value="lysidine_TilS_C"/>
    <property type="match status" value="1"/>
</dbReference>
<dbReference type="GO" id="GO:0005524">
    <property type="term" value="F:ATP binding"/>
    <property type="evidence" value="ECO:0007669"/>
    <property type="project" value="UniProtKB-UniRule"/>
</dbReference>
<dbReference type="EC" id="6.3.4.19" evidence="8"/>
<organism evidence="10 11">
    <name type="scientific">Billgrantia pellis</name>
    <dbReference type="NCBI Taxonomy" id="2606936"/>
    <lineage>
        <taxon>Bacteria</taxon>
        <taxon>Pseudomonadati</taxon>
        <taxon>Pseudomonadota</taxon>
        <taxon>Gammaproteobacteria</taxon>
        <taxon>Oceanospirillales</taxon>
        <taxon>Halomonadaceae</taxon>
        <taxon>Billgrantia</taxon>
    </lineage>
</organism>
<dbReference type="InterPro" id="IPR012094">
    <property type="entry name" value="tRNA_Ile_lys_synt"/>
</dbReference>
<dbReference type="Pfam" id="PF01171">
    <property type="entry name" value="ATP_bind_3"/>
    <property type="match status" value="1"/>
</dbReference>
<proteinExistence type="inferred from homology"/>
<keyword evidence="11" id="KW-1185">Reference proteome</keyword>
<dbReference type="NCBIfam" id="TIGR02432">
    <property type="entry name" value="lysidine_TilS_N"/>
    <property type="match status" value="1"/>
</dbReference>
<dbReference type="AlphaFoldDB" id="A0A7V7KHW2"/>
<dbReference type="HAMAP" id="MF_01161">
    <property type="entry name" value="tRNA_Ile_lys_synt"/>
    <property type="match status" value="1"/>
</dbReference>
<dbReference type="PANTHER" id="PTHR43033">
    <property type="entry name" value="TRNA(ILE)-LYSIDINE SYNTHASE-RELATED"/>
    <property type="match status" value="1"/>
</dbReference>
<keyword evidence="2 8" id="KW-0963">Cytoplasm</keyword>
<feature type="binding site" evidence="8">
    <location>
        <begin position="25"/>
        <end position="30"/>
    </location>
    <ligand>
        <name>ATP</name>
        <dbReference type="ChEBI" id="CHEBI:30616"/>
    </ligand>
</feature>
<keyword evidence="4 8" id="KW-0819">tRNA processing</keyword>
<comment type="domain">
    <text evidence="8">The N-terminal region contains the highly conserved SGGXDS motif, predicted to be a P-loop motif involved in ATP binding.</text>
</comment>
<dbReference type="InterPro" id="IPR011063">
    <property type="entry name" value="TilS/TtcA_N"/>
</dbReference>
<evidence type="ECO:0000313" key="11">
    <source>
        <dbReference type="Proteomes" id="UP000486760"/>
    </source>
</evidence>
<evidence type="ECO:0000256" key="1">
    <source>
        <dbReference type="ARBA" id="ARBA00004496"/>
    </source>
</evidence>
<evidence type="ECO:0000256" key="5">
    <source>
        <dbReference type="ARBA" id="ARBA00022741"/>
    </source>
</evidence>
<comment type="caution">
    <text evidence="10">The sequence shown here is derived from an EMBL/GenBank/DDBJ whole genome shotgun (WGS) entry which is preliminary data.</text>
</comment>
<evidence type="ECO:0000256" key="6">
    <source>
        <dbReference type="ARBA" id="ARBA00022840"/>
    </source>
</evidence>
<dbReference type="Gene3D" id="1.20.59.20">
    <property type="match status" value="1"/>
</dbReference>
<dbReference type="GO" id="GO:0032267">
    <property type="term" value="F:tRNA(Ile)-lysidine synthase activity"/>
    <property type="evidence" value="ECO:0007669"/>
    <property type="project" value="UniProtKB-EC"/>
</dbReference>
<keyword evidence="5 8" id="KW-0547">Nucleotide-binding</keyword>
<dbReference type="SMART" id="SM00977">
    <property type="entry name" value="TilS_C"/>
    <property type="match status" value="1"/>
</dbReference>
<evidence type="ECO:0000256" key="4">
    <source>
        <dbReference type="ARBA" id="ARBA00022694"/>
    </source>
</evidence>
<sequence length="437" mass="48113">MSLQATIDDALAETPPGRVVWVALSGGLDSSLLLSLAVAACRRHPRPLHALHVNHGLQAAADHFEMHCRRLASRLGVPLFVERVTVDRDAGLGLEGAARQSRYAAFARRVAPGETLWLGQHRDDQAETFLLAALRGSGVRGLAGMPPGREWQGRRLERPLLACSRAELEAEAERLGLRWIEDPSNADEALDRNFLRRMVMPLLTQRWSHAAKSLANSARHAAEAEALIAEQAAEDLAAQGGDPACLASAGLVRLSPARRRALLRHACHRLGLSTPPEARLEALLTQLGARRDARARVAWDGAEARVWRDHLYLLPSRQPLAPTWQVEWNGASPLATPWGAVDVTLVRQDGEQARLRLTPRQGGESLRLPRRGRRDLKRLLQETDVPPWMRERLLVAWHEGTPVAALLPERRWVAVAVGWRAQPGEHDPTCPVSPAPG</sequence>
<dbReference type="RefSeq" id="WP_149328680.1">
    <property type="nucleotide sequence ID" value="NZ_VTPY01000004.1"/>
</dbReference>
<evidence type="ECO:0000256" key="8">
    <source>
        <dbReference type="HAMAP-Rule" id="MF_01161"/>
    </source>
</evidence>
<evidence type="ECO:0000259" key="9">
    <source>
        <dbReference type="SMART" id="SM00977"/>
    </source>
</evidence>
<dbReference type="PANTHER" id="PTHR43033:SF1">
    <property type="entry name" value="TRNA(ILE)-LYSIDINE SYNTHASE-RELATED"/>
    <property type="match status" value="1"/>
</dbReference>
<dbReference type="InterPro" id="IPR012795">
    <property type="entry name" value="tRNA_Ile_lys_synt_N"/>
</dbReference>
<keyword evidence="3 8" id="KW-0436">Ligase</keyword>
<gene>
    <name evidence="8 10" type="primary">tilS</name>
    <name evidence="10" type="ORF">F0A17_12615</name>
</gene>
<keyword evidence="6 8" id="KW-0067">ATP-binding</keyword>
<dbReference type="InterPro" id="IPR015262">
    <property type="entry name" value="tRNA_Ile_lys_synt_subst-bd"/>
</dbReference>
<protein>
    <recommendedName>
        <fullName evidence="8">tRNA(Ile)-lysidine synthase</fullName>
        <ecNumber evidence="8">6.3.4.19</ecNumber>
    </recommendedName>
    <alternativeName>
        <fullName evidence="8">tRNA(Ile)-2-lysyl-cytidine synthase</fullName>
    </alternativeName>
    <alternativeName>
        <fullName evidence="8">tRNA(Ile)-lysidine synthetase</fullName>
    </alternativeName>
</protein>
<dbReference type="InterPro" id="IPR014729">
    <property type="entry name" value="Rossmann-like_a/b/a_fold"/>
</dbReference>
<name>A0A7V7KHW2_9GAMM</name>
<dbReference type="GO" id="GO:0006400">
    <property type="term" value="P:tRNA modification"/>
    <property type="evidence" value="ECO:0007669"/>
    <property type="project" value="UniProtKB-UniRule"/>
</dbReference>
<dbReference type="InterPro" id="IPR012796">
    <property type="entry name" value="Lysidine-tRNA-synth_C"/>
</dbReference>
<dbReference type="EMBL" id="VTPY01000004">
    <property type="protein sequence ID" value="KAA0012119.1"/>
    <property type="molecule type" value="Genomic_DNA"/>
</dbReference>
<dbReference type="Gene3D" id="3.40.50.620">
    <property type="entry name" value="HUPs"/>
    <property type="match status" value="1"/>
</dbReference>
<dbReference type="CDD" id="cd01992">
    <property type="entry name" value="TilS_N"/>
    <property type="match status" value="1"/>
</dbReference>
<comment type="catalytic activity">
    <reaction evidence="7 8">
        <text>cytidine(34) in tRNA(Ile2) + L-lysine + ATP = lysidine(34) in tRNA(Ile2) + AMP + diphosphate + H(+)</text>
        <dbReference type="Rhea" id="RHEA:43744"/>
        <dbReference type="Rhea" id="RHEA-COMP:10625"/>
        <dbReference type="Rhea" id="RHEA-COMP:10670"/>
        <dbReference type="ChEBI" id="CHEBI:15378"/>
        <dbReference type="ChEBI" id="CHEBI:30616"/>
        <dbReference type="ChEBI" id="CHEBI:32551"/>
        <dbReference type="ChEBI" id="CHEBI:33019"/>
        <dbReference type="ChEBI" id="CHEBI:82748"/>
        <dbReference type="ChEBI" id="CHEBI:83665"/>
        <dbReference type="ChEBI" id="CHEBI:456215"/>
        <dbReference type="EC" id="6.3.4.19"/>
    </reaction>
</comment>
<dbReference type="GO" id="GO:0005737">
    <property type="term" value="C:cytoplasm"/>
    <property type="evidence" value="ECO:0007669"/>
    <property type="project" value="UniProtKB-SubCell"/>
</dbReference>
<evidence type="ECO:0000313" key="10">
    <source>
        <dbReference type="EMBL" id="KAA0012119.1"/>
    </source>
</evidence>
<comment type="subcellular location">
    <subcellularLocation>
        <location evidence="1 8">Cytoplasm</location>
    </subcellularLocation>
</comment>
<dbReference type="SUPFAM" id="SSF56037">
    <property type="entry name" value="PheT/TilS domain"/>
    <property type="match status" value="1"/>
</dbReference>
<evidence type="ECO:0000256" key="3">
    <source>
        <dbReference type="ARBA" id="ARBA00022598"/>
    </source>
</evidence>
<dbReference type="SUPFAM" id="SSF82829">
    <property type="entry name" value="MesJ substrate recognition domain-like"/>
    <property type="match status" value="1"/>
</dbReference>
<dbReference type="SUPFAM" id="SSF52402">
    <property type="entry name" value="Adenine nucleotide alpha hydrolases-like"/>
    <property type="match status" value="1"/>
</dbReference>
<comment type="similarity">
    <text evidence="8">Belongs to the tRNA(Ile)-lysidine synthase family.</text>
</comment>